<dbReference type="AlphaFoldDB" id="A0A4Y2PRX8"/>
<evidence type="ECO:0000256" key="2">
    <source>
        <dbReference type="ARBA" id="ARBA00022803"/>
    </source>
</evidence>
<keyword evidence="4" id="KW-1133">Transmembrane helix</keyword>
<feature type="domain" description="DUF1736" evidence="5">
    <location>
        <begin position="70"/>
        <end position="141"/>
    </location>
</feature>
<dbReference type="OrthoDB" id="6430135at2759"/>
<dbReference type="Pfam" id="PF08409">
    <property type="entry name" value="TMTC_DUF1736"/>
    <property type="match status" value="1"/>
</dbReference>
<comment type="caution">
    <text evidence="6">The sequence shown here is derived from an EMBL/GenBank/DDBJ whole genome shotgun (WGS) entry which is preliminary data.</text>
</comment>
<feature type="transmembrane region" description="Helical" evidence="4">
    <location>
        <begin position="44"/>
        <end position="63"/>
    </location>
</feature>
<feature type="transmembrane region" description="Helical" evidence="4">
    <location>
        <begin position="92"/>
        <end position="112"/>
    </location>
</feature>
<keyword evidence="7" id="KW-1185">Reference proteome</keyword>
<dbReference type="PANTHER" id="PTHR44809:SF1">
    <property type="entry name" value="PROTEIN O-MANNOSYL-TRANSFERASE TMTC1"/>
    <property type="match status" value="1"/>
</dbReference>
<feature type="transmembrane region" description="Helical" evidence="4">
    <location>
        <begin position="162"/>
        <end position="186"/>
    </location>
</feature>
<evidence type="ECO:0000259" key="5">
    <source>
        <dbReference type="Pfam" id="PF08409"/>
    </source>
</evidence>
<accession>A0A4Y2PRX8</accession>
<reference evidence="6 7" key="1">
    <citation type="journal article" date="2019" name="Sci. Rep.">
        <title>Orb-weaving spider Araneus ventricosus genome elucidates the spidroin gene catalogue.</title>
        <authorList>
            <person name="Kono N."/>
            <person name="Nakamura H."/>
            <person name="Ohtoshi R."/>
            <person name="Moran D.A.P."/>
            <person name="Shinohara A."/>
            <person name="Yoshida Y."/>
            <person name="Fujiwara M."/>
            <person name="Mori M."/>
            <person name="Tomita M."/>
            <person name="Arakawa K."/>
        </authorList>
    </citation>
    <scope>NUCLEOTIDE SEQUENCE [LARGE SCALE GENOMIC DNA]</scope>
</reference>
<dbReference type="Proteomes" id="UP000499080">
    <property type="component" value="Unassembled WGS sequence"/>
</dbReference>
<evidence type="ECO:0000256" key="4">
    <source>
        <dbReference type="SAM" id="Phobius"/>
    </source>
</evidence>
<dbReference type="EMBL" id="BGPR01011981">
    <property type="protein sequence ID" value="GBN53939.1"/>
    <property type="molecule type" value="Genomic_DNA"/>
</dbReference>
<organism evidence="6 7">
    <name type="scientific">Araneus ventricosus</name>
    <name type="common">Orbweaver spider</name>
    <name type="synonym">Epeira ventricosa</name>
    <dbReference type="NCBI Taxonomy" id="182803"/>
    <lineage>
        <taxon>Eukaryota</taxon>
        <taxon>Metazoa</taxon>
        <taxon>Ecdysozoa</taxon>
        <taxon>Arthropoda</taxon>
        <taxon>Chelicerata</taxon>
        <taxon>Arachnida</taxon>
        <taxon>Araneae</taxon>
        <taxon>Araneomorphae</taxon>
        <taxon>Entelegynae</taxon>
        <taxon>Araneoidea</taxon>
        <taxon>Araneidae</taxon>
        <taxon>Araneus</taxon>
    </lineage>
</organism>
<evidence type="ECO:0000313" key="6">
    <source>
        <dbReference type="EMBL" id="GBN53939.1"/>
    </source>
</evidence>
<name>A0A4Y2PRX8_ARAVE</name>
<keyword evidence="3 4" id="KW-0472">Membrane</keyword>
<feature type="transmembrane region" description="Helical" evidence="4">
    <location>
        <begin position="214"/>
        <end position="232"/>
    </location>
</feature>
<evidence type="ECO:0000313" key="7">
    <source>
        <dbReference type="Proteomes" id="UP000499080"/>
    </source>
</evidence>
<keyword evidence="1" id="KW-0677">Repeat</keyword>
<evidence type="ECO:0000256" key="3">
    <source>
        <dbReference type="ARBA" id="ARBA00023136"/>
    </source>
</evidence>
<sequence>MYNKVLMELRFTIVQQPGCSAHSVEEDGTCDCKHRRSLDNVTNFHILGRIAVSFCVACALCYLRMCVINGPLPQFSEHDNPAAFAKSWTTRFLTYLYLPAFNLWLLLCPNTLSYDWQTSSIPLVESPWEVRNVATLAYLLGLLALTVTSIRQQGMERRRVVLSLSLMVFSFLPASNLLVTVGFVVAERVLYIPSLGFCLLVSHGLQRLMQRGPVIASICRAGALLLIVFFVLKTMARNNVWSSREALVRSGLESVPHNAKAHYNYANYKKDVGDKFLAIEHYRIALR</sequence>
<gene>
    <name evidence="6" type="primary">Tmtc1_1</name>
    <name evidence="6" type="ORF">AVEN_49540_1</name>
</gene>
<keyword evidence="4 6" id="KW-0812">Transmembrane</keyword>
<dbReference type="InterPro" id="IPR052943">
    <property type="entry name" value="TMTC_O-mannosyl-trnsfr"/>
</dbReference>
<proteinExistence type="predicted"/>
<keyword evidence="2" id="KW-0802">TPR repeat</keyword>
<evidence type="ECO:0000256" key="1">
    <source>
        <dbReference type="ARBA" id="ARBA00022737"/>
    </source>
</evidence>
<dbReference type="PANTHER" id="PTHR44809">
    <property type="match status" value="1"/>
</dbReference>
<protein>
    <submittedName>
        <fullName evidence="6">Transmembrane and TPR repeat-containing protein 1</fullName>
    </submittedName>
</protein>
<dbReference type="InterPro" id="IPR013618">
    <property type="entry name" value="TMTC_DUF1736"/>
</dbReference>